<accession>A0ABP0FTY9</accession>
<dbReference type="EMBL" id="CAWYQH010000096">
    <property type="protein sequence ID" value="CAK8683093.1"/>
    <property type="molecule type" value="Genomic_DNA"/>
</dbReference>
<dbReference type="Pfam" id="PF00651">
    <property type="entry name" value="BTB"/>
    <property type="match status" value="1"/>
</dbReference>
<dbReference type="SUPFAM" id="SSF117281">
    <property type="entry name" value="Kelch motif"/>
    <property type="match status" value="1"/>
</dbReference>
<dbReference type="SUPFAM" id="SSF54695">
    <property type="entry name" value="POZ domain"/>
    <property type="match status" value="1"/>
</dbReference>
<dbReference type="Pfam" id="PF24681">
    <property type="entry name" value="Kelch_KLHDC2_KLHL20_DRC7"/>
    <property type="match status" value="1"/>
</dbReference>
<comment type="caution">
    <text evidence="4">The sequence shown here is derived from an EMBL/GenBank/DDBJ whole genome shotgun (WGS) entry which is preliminary data.</text>
</comment>
<dbReference type="InterPro" id="IPR011333">
    <property type="entry name" value="SKP1/BTB/POZ_sf"/>
</dbReference>
<dbReference type="InterPro" id="IPR015915">
    <property type="entry name" value="Kelch-typ_b-propeller"/>
</dbReference>
<dbReference type="PANTHER" id="PTHR24412:SF497">
    <property type="entry name" value="KELCH-LIKE PROTEIN 18"/>
    <property type="match status" value="1"/>
</dbReference>
<dbReference type="Proteomes" id="UP001642483">
    <property type="component" value="Unassembled WGS sequence"/>
</dbReference>
<evidence type="ECO:0000259" key="3">
    <source>
        <dbReference type="PROSITE" id="PS50097"/>
    </source>
</evidence>
<dbReference type="InterPro" id="IPR006652">
    <property type="entry name" value="Kelch_1"/>
</dbReference>
<dbReference type="Pfam" id="PF07707">
    <property type="entry name" value="BACK"/>
    <property type="match status" value="1"/>
</dbReference>
<evidence type="ECO:0000313" key="5">
    <source>
        <dbReference type="Proteomes" id="UP001642483"/>
    </source>
</evidence>
<gene>
    <name evidence="4" type="ORF">CVLEPA_LOCUS14203</name>
</gene>
<dbReference type="PANTHER" id="PTHR24412">
    <property type="entry name" value="KELCH PROTEIN"/>
    <property type="match status" value="1"/>
</dbReference>
<evidence type="ECO:0000313" key="4">
    <source>
        <dbReference type="EMBL" id="CAK8683093.1"/>
    </source>
</evidence>
<feature type="domain" description="BTB" evidence="3">
    <location>
        <begin position="1"/>
        <end position="52"/>
    </location>
</feature>
<dbReference type="SMART" id="SM00875">
    <property type="entry name" value="BACK"/>
    <property type="match status" value="1"/>
</dbReference>
<dbReference type="PIRSF" id="PIRSF037037">
    <property type="entry name" value="Kelch-like_protein_gigaxonin"/>
    <property type="match status" value="1"/>
</dbReference>
<reference evidence="4 5" key="1">
    <citation type="submission" date="2024-02" db="EMBL/GenBank/DDBJ databases">
        <authorList>
            <person name="Daric V."/>
            <person name="Darras S."/>
        </authorList>
    </citation>
    <scope>NUCLEOTIDE SEQUENCE [LARGE SCALE GENOMIC DNA]</scope>
</reference>
<keyword evidence="1" id="KW-0880">Kelch repeat</keyword>
<keyword evidence="5" id="KW-1185">Reference proteome</keyword>
<sequence>MVLSCFSDYFENMFDIEMKEKHENQVEIRGVAATAMKLIVEFIYTGNIEINKENVCDLLSASNMMQINDIKEFCFEFLEDSISIETCLTISYLADLYGSDHLEDQVKTFIEENIDDVITTKNFNNLSKKELVSLSRKVKTELSETALYKAVVNWTKHDLEERRVDFQSLFSAVDLITVLPSFLEEIVSCENLVRENTECLETLVDGFVGRARQERLKANGTRILSIGGNKTLHKVTEVFSILQEPCKTYPDMNVGRHALCSVLLHGCVYAIGGAIFEDKGKYDPFNHLSRLHLNTEDLKWEEVAPMRLTSFVMGAAVLGDLIFVVGGSNDNRSGECYIPTINKWTTMSSMKQGRYGHSLVACEGFLYAIGGHGNGFHLKSVERYQPSDDVWNDVAPMTTARKWFASVAVGGFIYATGGESKEGTTEKSVERYDVTANKWTRVSDMNFARNAHSACVMQGKIYLVGGFGGADELVTTIECYDPDNDKWTVVGETSDELLNNSFVAI</sequence>
<dbReference type="InterPro" id="IPR011705">
    <property type="entry name" value="BACK"/>
</dbReference>
<dbReference type="SMART" id="SM00225">
    <property type="entry name" value="BTB"/>
    <property type="match status" value="1"/>
</dbReference>
<dbReference type="SMART" id="SM00612">
    <property type="entry name" value="Kelch"/>
    <property type="match status" value="6"/>
</dbReference>
<evidence type="ECO:0000256" key="2">
    <source>
        <dbReference type="ARBA" id="ARBA00022737"/>
    </source>
</evidence>
<name>A0ABP0FTY9_CLALP</name>
<organism evidence="4 5">
    <name type="scientific">Clavelina lepadiformis</name>
    <name type="common">Light-bulb sea squirt</name>
    <name type="synonym">Ascidia lepadiformis</name>
    <dbReference type="NCBI Taxonomy" id="159417"/>
    <lineage>
        <taxon>Eukaryota</taxon>
        <taxon>Metazoa</taxon>
        <taxon>Chordata</taxon>
        <taxon>Tunicata</taxon>
        <taxon>Ascidiacea</taxon>
        <taxon>Aplousobranchia</taxon>
        <taxon>Clavelinidae</taxon>
        <taxon>Clavelina</taxon>
    </lineage>
</organism>
<dbReference type="InterPro" id="IPR017096">
    <property type="entry name" value="BTB-kelch_protein"/>
</dbReference>
<dbReference type="Gene3D" id="3.30.710.10">
    <property type="entry name" value="Potassium Channel Kv1.1, Chain A"/>
    <property type="match status" value="1"/>
</dbReference>
<proteinExistence type="predicted"/>
<evidence type="ECO:0000256" key="1">
    <source>
        <dbReference type="ARBA" id="ARBA00022441"/>
    </source>
</evidence>
<dbReference type="InterPro" id="IPR000210">
    <property type="entry name" value="BTB/POZ_dom"/>
</dbReference>
<dbReference type="Gene3D" id="1.25.40.420">
    <property type="match status" value="1"/>
</dbReference>
<dbReference type="Gene3D" id="2.120.10.80">
    <property type="entry name" value="Kelch-type beta propeller"/>
    <property type="match status" value="1"/>
</dbReference>
<dbReference type="PROSITE" id="PS50097">
    <property type="entry name" value="BTB"/>
    <property type="match status" value="1"/>
</dbReference>
<protein>
    <recommendedName>
        <fullName evidence="3">BTB domain-containing protein</fullName>
    </recommendedName>
</protein>
<keyword evidence="2" id="KW-0677">Repeat</keyword>